<dbReference type="EMBL" id="JACBYR010000001">
    <property type="protein sequence ID" value="NYE80967.1"/>
    <property type="molecule type" value="Genomic_DNA"/>
</dbReference>
<comment type="caution">
    <text evidence="3">The sequence shown here is derived from an EMBL/GenBank/DDBJ whole genome shotgun (WGS) entry which is preliminary data.</text>
</comment>
<dbReference type="PROSITE" id="PS51257">
    <property type="entry name" value="PROKAR_LIPOPROTEIN"/>
    <property type="match status" value="1"/>
</dbReference>
<dbReference type="PIRSF" id="PIRSF017082">
    <property type="entry name" value="YflP"/>
    <property type="match status" value="1"/>
</dbReference>
<dbReference type="AlphaFoldDB" id="A0A7Y9IQ25"/>
<comment type="similarity">
    <text evidence="1">Belongs to the UPF0065 (bug) family.</text>
</comment>
<dbReference type="InterPro" id="IPR042100">
    <property type="entry name" value="Bug_dom1"/>
</dbReference>
<protein>
    <submittedName>
        <fullName evidence="3">Tripartite-type tricarboxylate transporter receptor subunit TctC</fullName>
    </submittedName>
</protein>
<accession>A0A7Y9IQ25</accession>
<name>A0A7Y9IQ25_9BURK</name>
<proteinExistence type="inferred from homology"/>
<gene>
    <name evidence="3" type="ORF">FHW18_000238</name>
</gene>
<dbReference type="PANTHER" id="PTHR42928">
    <property type="entry name" value="TRICARBOXYLATE-BINDING PROTEIN"/>
    <property type="match status" value="1"/>
</dbReference>
<evidence type="ECO:0000256" key="1">
    <source>
        <dbReference type="ARBA" id="ARBA00006987"/>
    </source>
</evidence>
<feature type="signal peptide" evidence="2">
    <location>
        <begin position="1"/>
        <end position="27"/>
    </location>
</feature>
<dbReference type="PROSITE" id="PS51318">
    <property type="entry name" value="TAT"/>
    <property type="match status" value="1"/>
</dbReference>
<dbReference type="PANTHER" id="PTHR42928:SF5">
    <property type="entry name" value="BLR1237 PROTEIN"/>
    <property type="match status" value="1"/>
</dbReference>
<dbReference type="InterPro" id="IPR005064">
    <property type="entry name" value="BUG"/>
</dbReference>
<evidence type="ECO:0000313" key="3">
    <source>
        <dbReference type="EMBL" id="NYE80967.1"/>
    </source>
</evidence>
<feature type="chain" id="PRO_5031068760" evidence="2">
    <location>
        <begin position="28"/>
        <end position="329"/>
    </location>
</feature>
<keyword evidence="4" id="KW-1185">Reference proteome</keyword>
<organism evidence="3 4">
    <name type="scientific">Pigmentiphaga litoralis</name>
    <dbReference type="NCBI Taxonomy" id="516702"/>
    <lineage>
        <taxon>Bacteria</taxon>
        <taxon>Pseudomonadati</taxon>
        <taxon>Pseudomonadota</taxon>
        <taxon>Betaproteobacteria</taxon>
        <taxon>Burkholderiales</taxon>
        <taxon>Alcaligenaceae</taxon>
        <taxon>Pigmentiphaga</taxon>
    </lineage>
</organism>
<dbReference type="Proteomes" id="UP000542125">
    <property type="component" value="Unassembled WGS sequence"/>
</dbReference>
<reference evidence="3 4" key="1">
    <citation type="submission" date="2020-07" db="EMBL/GenBank/DDBJ databases">
        <title>Genomic Encyclopedia of Type Strains, Phase IV (KMG-V): Genome sequencing to study the core and pangenomes of soil and plant-associated prokaryotes.</title>
        <authorList>
            <person name="Whitman W."/>
        </authorList>
    </citation>
    <scope>NUCLEOTIDE SEQUENCE [LARGE SCALE GENOMIC DNA]</scope>
    <source>
        <strain evidence="3 4">SAS40</strain>
    </source>
</reference>
<keyword evidence="2" id="KW-0732">Signal</keyword>
<evidence type="ECO:0000256" key="2">
    <source>
        <dbReference type="SAM" id="SignalP"/>
    </source>
</evidence>
<dbReference type="Gene3D" id="3.40.190.10">
    <property type="entry name" value="Periplasmic binding protein-like II"/>
    <property type="match status" value="1"/>
</dbReference>
<dbReference type="SUPFAM" id="SSF53850">
    <property type="entry name" value="Periplasmic binding protein-like II"/>
    <property type="match status" value="1"/>
</dbReference>
<sequence>MNQHRRAFARLLLTTAALAATTGMACAQTAAAWPTKPVRVVVPYAPGGSSDTLGRVIAKHLSDVFKQTFVVENRGGAGGIIGSQLVARAEPDGYTLVVSGIGSHVVAPVDNPNAYDPIKDFTHIAILGGPPAVLAVNATLPIKDLAGFIAYAKSRPEGLSWGSPGQGTHAALIGEAFRAETGLNLVQISYKGANPAVADVAANQVPAAFTTLTTAAGNIRSGRLRAIAVTSSKRIAEFPDVPTFAELGYPRLVGTTWFSLSGPAGMNPALVDKLNAEVRRGLKTPAAVQELATQNMETFDWDVPTFNQYVKKEIDHWTPYVKEAAVAKK</sequence>
<dbReference type="CDD" id="cd07012">
    <property type="entry name" value="PBP2_Bug_TTT"/>
    <property type="match status" value="1"/>
</dbReference>
<dbReference type="Gene3D" id="3.40.190.150">
    <property type="entry name" value="Bordetella uptake gene, domain 1"/>
    <property type="match status" value="1"/>
</dbReference>
<dbReference type="InterPro" id="IPR006311">
    <property type="entry name" value="TAT_signal"/>
</dbReference>
<dbReference type="Pfam" id="PF03401">
    <property type="entry name" value="TctC"/>
    <property type="match status" value="1"/>
</dbReference>
<evidence type="ECO:0000313" key="4">
    <source>
        <dbReference type="Proteomes" id="UP000542125"/>
    </source>
</evidence>
<keyword evidence="3" id="KW-0675">Receptor</keyword>
<dbReference type="RefSeq" id="WP_179582544.1">
    <property type="nucleotide sequence ID" value="NZ_JACBYR010000001.1"/>
</dbReference>